<comment type="caution">
    <text evidence="2">The sequence shown here is derived from an EMBL/GenBank/DDBJ whole genome shotgun (WGS) entry which is preliminary data.</text>
</comment>
<gene>
    <name evidence="2" type="ORF">PZA18_19690</name>
</gene>
<accession>A0ABT7E1T1</accession>
<evidence type="ECO:0000313" key="2">
    <source>
        <dbReference type="EMBL" id="MDK2126271.1"/>
    </source>
</evidence>
<sequence length="169" mass="18350">MIDWTPTLLQCAPNVHPDTMARIIRVESRGNPYAISINGGKRALRRQPRNQAEAVATAAALTRAGYGISVGLAQIEWRNLGRYGIRHWEPAFDPCVNLALAGQILGRFYHADLRRLQAQGHAAPQSAALIAAISRYNTGHPAQGLRNGYVGRVLQAAPTPVFALKGSHL</sequence>
<dbReference type="CDD" id="cd16892">
    <property type="entry name" value="LT_VirB1-like"/>
    <property type="match status" value="1"/>
</dbReference>
<dbReference type="InterPro" id="IPR023346">
    <property type="entry name" value="Lysozyme-like_dom_sf"/>
</dbReference>
<keyword evidence="3" id="KW-1185">Reference proteome</keyword>
<dbReference type="SUPFAM" id="SSF53955">
    <property type="entry name" value="Lysozyme-like"/>
    <property type="match status" value="1"/>
</dbReference>
<organism evidence="2 3">
    <name type="scientific">Parachitinimonas caeni</name>
    <dbReference type="NCBI Taxonomy" id="3031301"/>
    <lineage>
        <taxon>Bacteria</taxon>
        <taxon>Pseudomonadati</taxon>
        <taxon>Pseudomonadota</taxon>
        <taxon>Betaproteobacteria</taxon>
        <taxon>Neisseriales</taxon>
        <taxon>Chitinibacteraceae</taxon>
        <taxon>Parachitinimonas</taxon>
    </lineage>
</organism>
<proteinExistence type="predicted"/>
<reference evidence="2" key="1">
    <citation type="submission" date="2023-03" db="EMBL/GenBank/DDBJ databases">
        <title>Chitinimonas shenzhenensis gen. nov., sp. nov., a novel member of family Burkholderiaceae isolated from activated sludge collected in Shen Zhen, China.</title>
        <authorList>
            <person name="Wang X."/>
        </authorList>
    </citation>
    <scope>NUCLEOTIDE SEQUENCE</scope>
    <source>
        <strain evidence="2">DQS-5</strain>
    </source>
</reference>
<name>A0ABT7E1T1_9NEIS</name>
<dbReference type="InterPro" id="IPR008258">
    <property type="entry name" value="Transglycosylase_SLT_dom_1"/>
</dbReference>
<dbReference type="EMBL" id="JARRAF010000034">
    <property type="protein sequence ID" value="MDK2126271.1"/>
    <property type="molecule type" value="Genomic_DNA"/>
</dbReference>
<protein>
    <submittedName>
        <fullName evidence="2">Lytic transglycosylase domain-containing protein</fullName>
    </submittedName>
</protein>
<feature type="domain" description="Transglycosylase SLT" evidence="1">
    <location>
        <begin position="11"/>
        <end position="140"/>
    </location>
</feature>
<dbReference type="RefSeq" id="WP_284102592.1">
    <property type="nucleotide sequence ID" value="NZ_JARRAF010000034.1"/>
</dbReference>
<evidence type="ECO:0000259" key="1">
    <source>
        <dbReference type="Pfam" id="PF01464"/>
    </source>
</evidence>
<dbReference type="Proteomes" id="UP001172778">
    <property type="component" value="Unassembled WGS sequence"/>
</dbReference>
<dbReference type="Pfam" id="PF01464">
    <property type="entry name" value="SLT"/>
    <property type="match status" value="1"/>
</dbReference>
<evidence type="ECO:0000313" key="3">
    <source>
        <dbReference type="Proteomes" id="UP001172778"/>
    </source>
</evidence>
<dbReference type="Gene3D" id="1.10.530.10">
    <property type="match status" value="1"/>
</dbReference>